<protein>
    <submittedName>
        <fullName evidence="4">LEA14-like dessication related protein</fullName>
    </submittedName>
</protein>
<dbReference type="PANTHER" id="PTHR31459:SF2">
    <property type="entry name" value="OS03G0843300 PROTEIN"/>
    <property type="match status" value="1"/>
</dbReference>
<evidence type="ECO:0000259" key="3">
    <source>
        <dbReference type="SMART" id="SM00769"/>
    </source>
</evidence>
<dbReference type="InterPro" id="IPR013990">
    <property type="entry name" value="WHy-dom"/>
</dbReference>
<feature type="chain" id="PRO_5009275484" evidence="2">
    <location>
        <begin position="28"/>
        <end position="165"/>
    </location>
</feature>
<dbReference type="Pfam" id="PF03168">
    <property type="entry name" value="LEA_2"/>
    <property type="match status" value="1"/>
</dbReference>
<organism evidence="4 5">
    <name type="scientific">Geopseudomonas guangdongensis</name>
    <dbReference type="NCBI Taxonomy" id="1245526"/>
    <lineage>
        <taxon>Bacteria</taxon>
        <taxon>Pseudomonadati</taxon>
        <taxon>Pseudomonadota</taxon>
        <taxon>Gammaproteobacteria</taxon>
        <taxon>Pseudomonadales</taxon>
        <taxon>Pseudomonadaceae</taxon>
        <taxon>Geopseudomonas</taxon>
    </lineage>
</organism>
<dbReference type="SMART" id="SM00769">
    <property type="entry name" value="WHy"/>
    <property type="match status" value="1"/>
</dbReference>
<evidence type="ECO:0000256" key="2">
    <source>
        <dbReference type="SAM" id="SignalP"/>
    </source>
</evidence>
<accession>A0A1H2H781</accession>
<comment type="similarity">
    <text evidence="1">Belongs to the LEA type 2 family.</text>
</comment>
<dbReference type="Proteomes" id="UP000243063">
    <property type="component" value="Chromosome I"/>
</dbReference>
<evidence type="ECO:0000313" key="4">
    <source>
        <dbReference type="EMBL" id="SDU27730.1"/>
    </source>
</evidence>
<evidence type="ECO:0000313" key="5">
    <source>
        <dbReference type="Proteomes" id="UP000243063"/>
    </source>
</evidence>
<dbReference type="EMBL" id="LT629780">
    <property type="protein sequence ID" value="SDU27730.1"/>
    <property type="molecule type" value="Genomic_DNA"/>
</dbReference>
<dbReference type="RefSeq" id="WP_090214312.1">
    <property type="nucleotide sequence ID" value="NZ_LT629780.1"/>
</dbReference>
<feature type="signal peptide" evidence="2">
    <location>
        <begin position="1"/>
        <end position="27"/>
    </location>
</feature>
<sequence length="165" mass="18614">MSVPASPTRNFALLLILLASASLNGCATWFGGGFKDPDVQLVQVELIRARLLEQEFKLHFRIDNPNDFSLPVRGLAYKVHLNDIQLAHGESPMWFTVPAHGHESFAVSAHSNLWRHMKYIVKLLEKPEQPIRYRLDGEVKTGLLFGRSIDLQRSGEVIPGDFIPE</sequence>
<keyword evidence="5" id="KW-1185">Reference proteome</keyword>
<keyword evidence="2" id="KW-0732">Signal</keyword>
<feature type="domain" description="Water stress and hypersensitive response" evidence="3">
    <location>
        <begin position="39"/>
        <end position="158"/>
    </location>
</feature>
<dbReference type="AlphaFoldDB" id="A0A1H2H781"/>
<dbReference type="PANTHER" id="PTHR31459">
    <property type="match status" value="1"/>
</dbReference>
<gene>
    <name evidence="4" type="ORF">SAMN05216580_2169</name>
</gene>
<reference evidence="5" key="1">
    <citation type="submission" date="2016-10" db="EMBL/GenBank/DDBJ databases">
        <authorList>
            <person name="Varghese N."/>
            <person name="Submissions S."/>
        </authorList>
    </citation>
    <scope>NUCLEOTIDE SEQUENCE [LARGE SCALE GENOMIC DNA]</scope>
    <source>
        <strain evidence="5">CCTCC 2012022</strain>
    </source>
</reference>
<proteinExistence type="inferred from homology"/>
<dbReference type="OrthoDB" id="369213at2"/>
<dbReference type="InterPro" id="IPR045043">
    <property type="entry name" value="Lea14-like"/>
</dbReference>
<dbReference type="STRING" id="1245526.SAMN05216580_2169"/>
<dbReference type="GO" id="GO:0009269">
    <property type="term" value="P:response to desiccation"/>
    <property type="evidence" value="ECO:0007669"/>
    <property type="project" value="InterPro"/>
</dbReference>
<dbReference type="SUPFAM" id="SSF117070">
    <property type="entry name" value="LEA14-like"/>
    <property type="match status" value="1"/>
</dbReference>
<dbReference type="InterPro" id="IPR004864">
    <property type="entry name" value="LEA_2"/>
</dbReference>
<evidence type="ECO:0000256" key="1">
    <source>
        <dbReference type="ARBA" id="ARBA00005960"/>
    </source>
</evidence>
<dbReference type="Gene3D" id="2.60.40.1820">
    <property type="match status" value="1"/>
</dbReference>
<name>A0A1H2H781_9GAMM</name>